<comment type="subcellular location">
    <subcellularLocation>
        <location evidence="2 12">Cell membrane</location>
        <topology evidence="2 12">Lipid-anchor</topology>
    </subcellularLocation>
</comment>
<evidence type="ECO:0000256" key="12">
    <source>
        <dbReference type="RuleBase" id="RU367119"/>
    </source>
</evidence>
<dbReference type="GO" id="GO:0006817">
    <property type="term" value="P:phosphate ion transport"/>
    <property type="evidence" value="ECO:0007669"/>
    <property type="project" value="UniProtKB-UniRule"/>
</dbReference>
<feature type="chain" id="PRO_5027154131" description="Phosphate-binding protein" evidence="12">
    <location>
        <begin position="33"/>
        <end position="300"/>
    </location>
</feature>
<dbReference type="Proteomes" id="UP000027931">
    <property type="component" value="Unassembled WGS sequence"/>
</dbReference>
<feature type="domain" description="PBP" evidence="13">
    <location>
        <begin position="47"/>
        <end position="281"/>
    </location>
</feature>
<dbReference type="PROSITE" id="PS51257">
    <property type="entry name" value="PROKAR_LIPOPROTEIN"/>
    <property type="match status" value="1"/>
</dbReference>
<keyword evidence="7 12" id="KW-0592">Phosphate transport</keyword>
<dbReference type="STRING" id="1157490.EL26_06185"/>
<dbReference type="Pfam" id="PF12849">
    <property type="entry name" value="PBP_like_2"/>
    <property type="match status" value="1"/>
</dbReference>
<comment type="function">
    <text evidence="12">Involved in the system for phosphate transport across the cytoplasmic membrane.</text>
</comment>
<dbReference type="EMBL" id="JMIR01000006">
    <property type="protein sequence ID" value="KEO84050.1"/>
    <property type="molecule type" value="Genomic_DNA"/>
</dbReference>
<keyword evidence="10 12" id="KW-0564">Palmitate</keyword>
<dbReference type="InterPro" id="IPR024370">
    <property type="entry name" value="PBP_domain"/>
</dbReference>
<dbReference type="NCBIfam" id="TIGR02136">
    <property type="entry name" value="ptsS_2"/>
    <property type="match status" value="1"/>
</dbReference>
<name>A0A074LTT8_9BACL</name>
<dbReference type="SUPFAM" id="SSF53850">
    <property type="entry name" value="Periplasmic binding protein-like II"/>
    <property type="match status" value="1"/>
</dbReference>
<evidence type="ECO:0000256" key="10">
    <source>
        <dbReference type="ARBA" id="ARBA00023139"/>
    </source>
</evidence>
<evidence type="ECO:0000256" key="11">
    <source>
        <dbReference type="ARBA" id="ARBA00023288"/>
    </source>
</evidence>
<dbReference type="RefSeq" id="WP_238546064.1">
    <property type="nucleotide sequence ID" value="NZ_JMIR01000006.1"/>
</dbReference>
<keyword evidence="6 12" id="KW-1003">Cell membrane</keyword>
<evidence type="ECO:0000313" key="14">
    <source>
        <dbReference type="EMBL" id="KEO84050.1"/>
    </source>
</evidence>
<evidence type="ECO:0000256" key="1">
    <source>
        <dbReference type="ARBA" id="ARBA00002841"/>
    </source>
</evidence>
<dbReference type="eggNOG" id="COG0226">
    <property type="taxonomic scope" value="Bacteria"/>
</dbReference>
<evidence type="ECO:0000256" key="2">
    <source>
        <dbReference type="ARBA" id="ARBA00004193"/>
    </source>
</evidence>
<sequence length="300" mass="31576">MLNVSKKAVAMGMAATLAAGLMVGCGSSDSSAQGGSKTGDAGKTTDTAQTDISGKITASGSTALLPLVKQAATEFQDKNKNVTIDVSGGGSGTGLKQVAEGSVTIGMSDVESGKDYADKGLVDHQVVVAPFVLVTNKDVNVTNLTKDQAGKIFTGEITNWKDVGGKDEKITIVGRPESSGSRKLVKQLVLPADKDFAKDAIAQDSTGAVRQTVQQTAGAIGYIDAPYITPDISVLSFDGVAYSEDNIYNGTYKLFAFEHMYTKGTPDKATQAFLDYIMSDEFQSKDVKDLKFIPVNKMKK</sequence>
<reference evidence="14 15" key="1">
    <citation type="journal article" date="2013" name="Int. J. Syst. Evol. Microbiol.">
        <title>Tumebacillus flagellatus sp. nov., an alpha-amylase/pullulanase-producing bacterium isolated from cassava wastewater.</title>
        <authorList>
            <person name="Wang Q."/>
            <person name="Xie N."/>
            <person name="Qin Y."/>
            <person name="Shen N."/>
            <person name="Zhu J."/>
            <person name="Mi H."/>
            <person name="Huang R."/>
        </authorList>
    </citation>
    <scope>NUCLEOTIDE SEQUENCE [LARGE SCALE GENOMIC DNA]</scope>
    <source>
        <strain evidence="14 15">GST4</strain>
    </source>
</reference>
<dbReference type="Gene3D" id="3.40.190.10">
    <property type="entry name" value="Periplasmic binding protein-like II"/>
    <property type="match status" value="2"/>
</dbReference>
<dbReference type="InterPro" id="IPR011862">
    <property type="entry name" value="Phos-bd"/>
</dbReference>
<dbReference type="GO" id="GO:0005886">
    <property type="term" value="C:plasma membrane"/>
    <property type="evidence" value="ECO:0007669"/>
    <property type="project" value="UniProtKB-SubCell"/>
</dbReference>
<dbReference type="PANTHER" id="PTHR30570:SF4">
    <property type="entry name" value="PHOSPHATE-BINDING PROTEIN PSTS 1"/>
    <property type="match status" value="1"/>
</dbReference>
<protein>
    <recommendedName>
        <fullName evidence="12">Phosphate-binding protein</fullName>
    </recommendedName>
</protein>
<proteinExistence type="inferred from homology"/>
<evidence type="ECO:0000259" key="13">
    <source>
        <dbReference type="Pfam" id="PF12849"/>
    </source>
</evidence>
<feature type="signal peptide" evidence="12">
    <location>
        <begin position="1"/>
        <end position="32"/>
    </location>
</feature>
<comment type="function">
    <text evidence="1">Part of the ABC transporter complex PstSACB involved in phosphate import.</text>
</comment>
<dbReference type="AlphaFoldDB" id="A0A074LTT8"/>
<gene>
    <name evidence="14" type="ORF">EL26_06185</name>
</gene>
<evidence type="ECO:0000256" key="7">
    <source>
        <dbReference type="ARBA" id="ARBA00022592"/>
    </source>
</evidence>
<organism evidence="14 15">
    <name type="scientific">Tumebacillus flagellatus</name>
    <dbReference type="NCBI Taxonomy" id="1157490"/>
    <lineage>
        <taxon>Bacteria</taxon>
        <taxon>Bacillati</taxon>
        <taxon>Bacillota</taxon>
        <taxon>Bacilli</taxon>
        <taxon>Bacillales</taxon>
        <taxon>Alicyclobacillaceae</taxon>
        <taxon>Tumebacillus</taxon>
    </lineage>
</organism>
<evidence type="ECO:0000256" key="5">
    <source>
        <dbReference type="ARBA" id="ARBA00022448"/>
    </source>
</evidence>
<evidence type="ECO:0000256" key="9">
    <source>
        <dbReference type="ARBA" id="ARBA00023136"/>
    </source>
</evidence>
<dbReference type="GO" id="GO:0042301">
    <property type="term" value="F:phosphate ion binding"/>
    <property type="evidence" value="ECO:0007669"/>
    <property type="project" value="UniProtKB-UniRule"/>
</dbReference>
<dbReference type="CDD" id="cd13653">
    <property type="entry name" value="PBP2_phosphate_like_1"/>
    <property type="match status" value="1"/>
</dbReference>
<evidence type="ECO:0000256" key="8">
    <source>
        <dbReference type="ARBA" id="ARBA00022729"/>
    </source>
</evidence>
<dbReference type="PANTHER" id="PTHR30570">
    <property type="entry name" value="PERIPLASMIC PHOSPHATE BINDING COMPONENT OF PHOSPHATE ABC TRANSPORTER"/>
    <property type="match status" value="1"/>
</dbReference>
<evidence type="ECO:0000256" key="6">
    <source>
        <dbReference type="ARBA" id="ARBA00022475"/>
    </source>
</evidence>
<comment type="caution">
    <text evidence="14">The sequence shown here is derived from an EMBL/GenBank/DDBJ whole genome shotgun (WGS) entry which is preliminary data.</text>
</comment>
<evidence type="ECO:0000313" key="15">
    <source>
        <dbReference type="Proteomes" id="UP000027931"/>
    </source>
</evidence>
<keyword evidence="15" id="KW-1185">Reference proteome</keyword>
<evidence type="ECO:0000256" key="4">
    <source>
        <dbReference type="ARBA" id="ARBA00011529"/>
    </source>
</evidence>
<evidence type="ECO:0000256" key="3">
    <source>
        <dbReference type="ARBA" id="ARBA00008725"/>
    </source>
</evidence>
<keyword evidence="11 12" id="KW-0449">Lipoprotein</keyword>
<comment type="similarity">
    <text evidence="3 12">Belongs to the PstS family.</text>
</comment>
<keyword evidence="8 12" id="KW-0732">Signal</keyword>
<accession>A0A074LTT8</accession>
<dbReference type="InterPro" id="IPR050811">
    <property type="entry name" value="Phosphate_ABC_transporter"/>
</dbReference>
<keyword evidence="5 12" id="KW-0813">Transport</keyword>
<keyword evidence="9" id="KW-0472">Membrane</keyword>
<comment type="subunit">
    <text evidence="4 12">The complex is composed of two ATP-binding proteins (PstB), two transmembrane proteins (PstC and PstA) and a solute-binding protein (PstS).</text>
</comment>